<dbReference type="Pfam" id="PF02866">
    <property type="entry name" value="Ldh_1_C"/>
    <property type="match status" value="1"/>
</dbReference>
<evidence type="ECO:0000256" key="3">
    <source>
        <dbReference type="ARBA" id="ARBA00006054"/>
    </source>
</evidence>
<evidence type="ECO:0000256" key="9">
    <source>
        <dbReference type="RuleBase" id="RU003369"/>
    </source>
</evidence>
<dbReference type="Pfam" id="PF00056">
    <property type="entry name" value="Ldh_1_N"/>
    <property type="match status" value="1"/>
</dbReference>
<dbReference type="EC" id="1.1.1.27" evidence="4 8"/>
<dbReference type="InterPro" id="IPR001557">
    <property type="entry name" value="L-lactate/malate_DH"/>
</dbReference>
<comment type="function">
    <text evidence="1">Catalyzes the reversible oxidation of malate to oxaloacetate.</text>
</comment>
<evidence type="ECO:0000256" key="4">
    <source>
        <dbReference type="ARBA" id="ARBA00012967"/>
    </source>
</evidence>
<dbReference type="EMBL" id="JBHUHT010000028">
    <property type="protein sequence ID" value="MFD2097719.1"/>
    <property type="molecule type" value="Genomic_DNA"/>
</dbReference>
<dbReference type="InterPro" id="IPR036291">
    <property type="entry name" value="NAD(P)-bd_dom_sf"/>
</dbReference>
<evidence type="ECO:0000259" key="10">
    <source>
        <dbReference type="Pfam" id="PF00056"/>
    </source>
</evidence>
<comment type="catalytic activity">
    <reaction evidence="7">
        <text>(S)-lactate + NAD(+) = pyruvate + NADH + H(+)</text>
        <dbReference type="Rhea" id="RHEA:23444"/>
        <dbReference type="ChEBI" id="CHEBI:15361"/>
        <dbReference type="ChEBI" id="CHEBI:15378"/>
        <dbReference type="ChEBI" id="CHEBI:16651"/>
        <dbReference type="ChEBI" id="CHEBI:57540"/>
        <dbReference type="ChEBI" id="CHEBI:57945"/>
        <dbReference type="EC" id="1.1.1.27"/>
    </reaction>
</comment>
<name>A0ABW4XRD4_9GAMM</name>
<dbReference type="SUPFAM" id="SSF56327">
    <property type="entry name" value="LDH C-terminal domain-like"/>
    <property type="match status" value="1"/>
</dbReference>
<evidence type="ECO:0000256" key="1">
    <source>
        <dbReference type="ARBA" id="ARBA00003966"/>
    </source>
</evidence>
<dbReference type="SUPFAM" id="SSF51735">
    <property type="entry name" value="NAD(P)-binding Rossmann-fold domains"/>
    <property type="match status" value="1"/>
</dbReference>
<dbReference type="Proteomes" id="UP001597380">
    <property type="component" value="Unassembled WGS sequence"/>
</dbReference>
<evidence type="ECO:0000256" key="8">
    <source>
        <dbReference type="NCBIfam" id="TIGR01771"/>
    </source>
</evidence>
<evidence type="ECO:0000256" key="5">
    <source>
        <dbReference type="ARBA" id="ARBA00023002"/>
    </source>
</evidence>
<dbReference type="RefSeq" id="WP_345341924.1">
    <property type="nucleotide sequence ID" value="NZ_BAABLI010000032.1"/>
</dbReference>
<dbReference type="PROSITE" id="PS51257">
    <property type="entry name" value="PROKAR_LIPOPROTEIN"/>
    <property type="match status" value="1"/>
</dbReference>
<evidence type="ECO:0000313" key="12">
    <source>
        <dbReference type="EMBL" id="MFD2097719.1"/>
    </source>
</evidence>
<keyword evidence="5 9" id="KW-0560">Oxidoreductase</keyword>
<keyword evidence="13" id="KW-1185">Reference proteome</keyword>
<keyword evidence="6" id="KW-0520">NAD</keyword>
<gene>
    <name evidence="12" type="ORF">ACFSJ3_17145</name>
</gene>
<dbReference type="Gene3D" id="3.90.110.10">
    <property type="entry name" value="Lactate dehydrogenase/glycoside hydrolase, family 4, C-terminal"/>
    <property type="match status" value="1"/>
</dbReference>
<dbReference type="GO" id="GO:0004459">
    <property type="term" value="F:L-lactate dehydrogenase (NAD+) activity"/>
    <property type="evidence" value="ECO:0007669"/>
    <property type="project" value="UniProtKB-EC"/>
</dbReference>
<evidence type="ECO:0000256" key="6">
    <source>
        <dbReference type="ARBA" id="ARBA00023027"/>
    </source>
</evidence>
<organism evidence="12 13">
    <name type="scientific">Corallincola platygyrae</name>
    <dbReference type="NCBI Taxonomy" id="1193278"/>
    <lineage>
        <taxon>Bacteria</taxon>
        <taxon>Pseudomonadati</taxon>
        <taxon>Pseudomonadota</taxon>
        <taxon>Gammaproteobacteria</taxon>
        <taxon>Alteromonadales</taxon>
        <taxon>Psychromonadaceae</taxon>
        <taxon>Corallincola</taxon>
    </lineage>
</organism>
<comment type="caution">
    <text evidence="12">The sequence shown here is derived from an EMBL/GenBank/DDBJ whole genome shotgun (WGS) entry which is preliminary data.</text>
</comment>
<dbReference type="InterPro" id="IPR011304">
    <property type="entry name" value="L-lactate_DH"/>
</dbReference>
<dbReference type="PRINTS" id="PR00086">
    <property type="entry name" value="LLDHDRGNASE"/>
</dbReference>
<dbReference type="InterPro" id="IPR015955">
    <property type="entry name" value="Lactate_DH/Glyco_Ohase_4_C"/>
</dbReference>
<dbReference type="InterPro" id="IPR001236">
    <property type="entry name" value="Lactate/malate_DH_N"/>
</dbReference>
<comment type="pathway">
    <text evidence="2">Fermentation; pyruvate fermentation to lactate; (S)-lactate from pyruvate: step 1/1.</text>
</comment>
<evidence type="ECO:0000259" key="11">
    <source>
        <dbReference type="Pfam" id="PF02866"/>
    </source>
</evidence>
<evidence type="ECO:0000256" key="7">
    <source>
        <dbReference type="ARBA" id="ARBA00049258"/>
    </source>
</evidence>
<accession>A0ABW4XRD4</accession>
<evidence type="ECO:0000313" key="13">
    <source>
        <dbReference type="Proteomes" id="UP001597380"/>
    </source>
</evidence>
<dbReference type="InterPro" id="IPR022383">
    <property type="entry name" value="Lactate/malate_DH_C"/>
</dbReference>
<dbReference type="NCBIfam" id="TIGR01771">
    <property type="entry name" value="L-LDH-NAD"/>
    <property type="match status" value="1"/>
</dbReference>
<sequence length="317" mass="34335">MKVAVIGAGAVGVGVCNYVIAMGSCSELVLLDMKKAKAEGELMDFGHANSLTFSKNIKLKAGDDYAMVKDADIVVVTAGAQVKEGQSRLDLAEINSQITVDIARQIETYAPNAILVLVTNPCDIATHFIVKNTGFEAHQVISAGCIIDTARLMKLVSERVEVDPKNVSGYILGEHGSHCFMPWSLVGVAGQPIDYYCDQNGYDRMDPSELLDAVRQAGFEIFNRKQNTTHGIAASVYRLIQAITIDEHSILPVGTLLQGEYGLQDVVISLPTIINRQGAHKVLEHPFSEYETQQLQEVVATMKSLVADVAEKTGLKA</sequence>
<dbReference type="PANTHER" id="PTHR43128">
    <property type="entry name" value="L-2-HYDROXYCARBOXYLATE DEHYDROGENASE (NAD(P)(+))"/>
    <property type="match status" value="1"/>
</dbReference>
<dbReference type="PANTHER" id="PTHR43128:SF16">
    <property type="entry name" value="L-LACTATE DEHYDROGENASE"/>
    <property type="match status" value="1"/>
</dbReference>
<comment type="similarity">
    <text evidence="3">Belongs to the LDH/MDH superfamily. LDH family.</text>
</comment>
<reference evidence="13" key="1">
    <citation type="journal article" date="2019" name="Int. J. Syst. Evol. Microbiol.">
        <title>The Global Catalogue of Microorganisms (GCM) 10K type strain sequencing project: providing services to taxonomists for standard genome sequencing and annotation.</title>
        <authorList>
            <consortium name="The Broad Institute Genomics Platform"/>
            <consortium name="The Broad Institute Genome Sequencing Center for Infectious Disease"/>
            <person name="Wu L."/>
            <person name="Ma J."/>
        </authorList>
    </citation>
    <scope>NUCLEOTIDE SEQUENCE [LARGE SCALE GENOMIC DNA]</scope>
    <source>
        <strain evidence="13">CGMCC 1.10992</strain>
    </source>
</reference>
<feature type="domain" description="Lactate/malate dehydrogenase N-terminal" evidence="10">
    <location>
        <begin position="1"/>
        <end position="141"/>
    </location>
</feature>
<evidence type="ECO:0000256" key="2">
    <source>
        <dbReference type="ARBA" id="ARBA00004843"/>
    </source>
</evidence>
<protein>
    <recommendedName>
        <fullName evidence="4 8">L-lactate dehydrogenase</fullName>
        <ecNumber evidence="4 8">1.1.1.27</ecNumber>
    </recommendedName>
</protein>
<proteinExistence type="inferred from homology"/>
<feature type="domain" description="Lactate/malate dehydrogenase C-terminal" evidence="11">
    <location>
        <begin position="147"/>
        <end position="311"/>
    </location>
</feature>
<dbReference type="PIRSF" id="PIRSF000102">
    <property type="entry name" value="Lac_mal_DH"/>
    <property type="match status" value="1"/>
</dbReference>
<dbReference type="Gene3D" id="3.40.50.720">
    <property type="entry name" value="NAD(P)-binding Rossmann-like Domain"/>
    <property type="match status" value="1"/>
</dbReference>